<dbReference type="AlphaFoldDB" id="A0A8C7XW91"/>
<dbReference type="PANTHER" id="PTHR23411">
    <property type="entry name" value="TAPASIN"/>
    <property type="match status" value="1"/>
</dbReference>
<dbReference type="CDD" id="cd00098">
    <property type="entry name" value="IgC1"/>
    <property type="match status" value="2"/>
</dbReference>
<evidence type="ECO:0000256" key="2">
    <source>
        <dbReference type="SAM" id="MobiDB-lite"/>
    </source>
</evidence>
<feature type="compositionally biased region" description="Basic residues" evidence="2">
    <location>
        <begin position="627"/>
        <end position="637"/>
    </location>
</feature>
<keyword evidence="6" id="KW-1185">Reference proteome</keyword>
<feature type="region of interest" description="Disordered" evidence="2">
    <location>
        <begin position="616"/>
        <end position="684"/>
    </location>
</feature>
<protein>
    <submittedName>
        <fullName evidence="5">Si:ch211-180a12.2</fullName>
    </submittedName>
</protein>
<dbReference type="Ensembl" id="ENSOSIT00000020600.1">
    <property type="protein sequence ID" value="ENSOSIP00000019506.1"/>
    <property type="gene ID" value="ENSOSIG00000010492.1"/>
</dbReference>
<evidence type="ECO:0000313" key="6">
    <source>
        <dbReference type="Proteomes" id="UP000694383"/>
    </source>
</evidence>
<dbReference type="InterPro" id="IPR050380">
    <property type="entry name" value="Immune_Resp_Modulators"/>
</dbReference>
<evidence type="ECO:0000259" key="4">
    <source>
        <dbReference type="PROSITE" id="PS50835"/>
    </source>
</evidence>
<dbReference type="InterPro" id="IPR013783">
    <property type="entry name" value="Ig-like_fold"/>
</dbReference>
<dbReference type="SMART" id="SM00407">
    <property type="entry name" value="IGc1"/>
    <property type="match status" value="3"/>
</dbReference>
<keyword evidence="3" id="KW-0812">Transmembrane</keyword>
<feature type="compositionally biased region" description="Polar residues" evidence="2">
    <location>
        <begin position="617"/>
        <end position="626"/>
    </location>
</feature>
<dbReference type="Proteomes" id="UP000694383">
    <property type="component" value="Unplaced"/>
</dbReference>
<dbReference type="PROSITE" id="PS50835">
    <property type="entry name" value="IG_LIKE"/>
    <property type="match status" value="3"/>
</dbReference>
<evidence type="ECO:0000313" key="5">
    <source>
        <dbReference type="Ensembl" id="ENSOSIP00000019506.1"/>
    </source>
</evidence>
<sequence>MLHLVSLVCLHLFCFHFFFFLNFHWSDFLCFGCFFTLAPPSLAVPQRWVVLGKEGQFECHARGYYPPPISFSWTRNGKEIKPLYQVEGEHSSDGYYAATANLAYYPSQEDRNATFACKVLHRNSYQERDFKLNITFVPTVKLSVMSSASNKDPLTLYCDVGRFYPETVSVSWFQNGTALPDPPAVDQNPDGTYKTRHFFTLSPEQRQQRGPVECAVTLPGVENSVNVSEDLEKLDPQNETAVMNKSAKALMSMMCISIVLVFLLCFGFSWRRKDEKQKSLTVSGIILPPRVIVGQKGRVSISIEGRRVDRVQTVWFLNDTPISDTSVIAPPEVSEIQLTETQNDSDVISMTVSASHFHPDVITFRWFCQGGELSPVASEASSSPRPNAEGLFSAYSQCKLPRGELEKGATKVWVKVHHIALKHPIARESRGFIKRPCVSEIISSDVSSSQTATLGCEITDFYPPNVSVTWLSLRGGEEDDREEEVIEGGELWGPIQIQSRRFRATASLERRLIHQEKERRGGIICRVDHCSLSEPIEKHWRYGGNVPPHIPSSISVCWSGEGVGVFSILLKGGHPKPKLLWTVGGPTFLPLVSSETEEIGDDGMKELKSVCALERSTPLSDPANQQLKKRRKGHQIKTKAAVADPDTKGIEYIDEREDEKNPDKDEETISEEYEESDTEKEDDPNALHINRVNLMKDPKEKMKMRLQVCLEITHPALKLPVYRTWTEPYEEISPSA</sequence>
<proteinExistence type="predicted"/>
<dbReference type="Pfam" id="PF07654">
    <property type="entry name" value="C1-set"/>
    <property type="match status" value="3"/>
</dbReference>
<reference evidence="5" key="1">
    <citation type="submission" date="2025-08" db="UniProtKB">
        <authorList>
            <consortium name="Ensembl"/>
        </authorList>
    </citation>
    <scope>IDENTIFICATION</scope>
</reference>
<accession>A0A8C7XW91</accession>
<dbReference type="InterPro" id="IPR036179">
    <property type="entry name" value="Ig-like_dom_sf"/>
</dbReference>
<evidence type="ECO:0000256" key="3">
    <source>
        <dbReference type="SAM" id="Phobius"/>
    </source>
</evidence>
<keyword evidence="1" id="KW-0393">Immunoglobulin domain</keyword>
<dbReference type="InterPro" id="IPR007110">
    <property type="entry name" value="Ig-like_dom"/>
</dbReference>
<feature type="domain" description="Ig-like" evidence="4">
    <location>
        <begin position="40"/>
        <end position="133"/>
    </location>
</feature>
<dbReference type="Gene3D" id="2.60.40.10">
    <property type="entry name" value="Immunoglobulins"/>
    <property type="match status" value="4"/>
</dbReference>
<keyword evidence="3" id="KW-1133">Transmembrane helix</keyword>
<dbReference type="GeneTree" id="ENSGT00940000167101"/>
<feature type="compositionally biased region" description="Acidic residues" evidence="2">
    <location>
        <begin position="664"/>
        <end position="684"/>
    </location>
</feature>
<feature type="compositionally biased region" description="Basic and acidic residues" evidence="2">
    <location>
        <begin position="645"/>
        <end position="663"/>
    </location>
</feature>
<dbReference type="SUPFAM" id="SSF48726">
    <property type="entry name" value="Immunoglobulin"/>
    <property type="match status" value="4"/>
</dbReference>
<feature type="transmembrane region" description="Helical" evidence="3">
    <location>
        <begin position="249"/>
        <end position="270"/>
    </location>
</feature>
<feature type="domain" description="Ig-like" evidence="4">
    <location>
        <begin position="138"/>
        <end position="228"/>
    </location>
</feature>
<organism evidence="5 6">
    <name type="scientific">Oryzias sinensis</name>
    <name type="common">Chinese medaka</name>
    <dbReference type="NCBI Taxonomy" id="183150"/>
    <lineage>
        <taxon>Eukaryota</taxon>
        <taxon>Metazoa</taxon>
        <taxon>Chordata</taxon>
        <taxon>Craniata</taxon>
        <taxon>Vertebrata</taxon>
        <taxon>Euteleostomi</taxon>
        <taxon>Actinopterygii</taxon>
        <taxon>Neopterygii</taxon>
        <taxon>Teleostei</taxon>
        <taxon>Neoteleostei</taxon>
        <taxon>Acanthomorphata</taxon>
        <taxon>Ovalentaria</taxon>
        <taxon>Atherinomorphae</taxon>
        <taxon>Beloniformes</taxon>
        <taxon>Adrianichthyidae</taxon>
        <taxon>Oryziinae</taxon>
        <taxon>Oryzias</taxon>
    </lineage>
</organism>
<dbReference type="InterPro" id="IPR003597">
    <property type="entry name" value="Ig_C1-set"/>
</dbReference>
<name>A0A8C7XW91_9TELE</name>
<evidence type="ECO:0000256" key="1">
    <source>
        <dbReference type="ARBA" id="ARBA00023319"/>
    </source>
</evidence>
<feature type="domain" description="Ig-like" evidence="4">
    <location>
        <begin position="436"/>
        <end position="537"/>
    </location>
</feature>
<reference evidence="5" key="2">
    <citation type="submission" date="2025-09" db="UniProtKB">
        <authorList>
            <consortium name="Ensembl"/>
        </authorList>
    </citation>
    <scope>IDENTIFICATION</scope>
</reference>
<keyword evidence="3" id="KW-0472">Membrane</keyword>